<dbReference type="EMBL" id="CAJQZP010000209">
    <property type="protein sequence ID" value="CAG4945812.1"/>
    <property type="molecule type" value="Genomic_DNA"/>
</dbReference>
<evidence type="ECO:0000313" key="2">
    <source>
        <dbReference type="EMBL" id="CAG4945812.1"/>
    </source>
</evidence>
<evidence type="ECO:0000259" key="1">
    <source>
        <dbReference type="Pfam" id="PF05699"/>
    </source>
</evidence>
<name>A0A8S3W8S6_PARAO</name>
<reference evidence="2" key="1">
    <citation type="submission" date="2021-04" db="EMBL/GenBank/DDBJ databases">
        <authorList>
            <person name="Tunstrom K."/>
        </authorList>
    </citation>
    <scope>NUCLEOTIDE SEQUENCE</scope>
</reference>
<organism evidence="2 3">
    <name type="scientific">Parnassius apollo</name>
    <name type="common">Apollo butterfly</name>
    <name type="synonym">Papilio apollo</name>
    <dbReference type="NCBI Taxonomy" id="110799"/>
    <lineage>
        <taxon>Eukaryota</taxon>
        <taxon>Metazoa</taxon>
        <taxon>Ecdysozoa</taxon>
        <taxon>Arthropoda</taxon>
        <taxon>Hexapoda</taxon>
        <taxon>Insecta</taxon>
        <taxon>Pterygota</taxon>
        <taxon>Neoptera</taxon>
        <taxon>Endopterygota</taxon>
        <taxon>Lepidoptera</taxon>
        <taxon>Glossata</taxon>
        <taxon>Ditrysia</taxon>
        <taxon>Papilionoidea</taxon>
        <taxon>Papilionidae</taxon>
        <taxon>Parnassiinae</taxon>
        <taxon>Parnassini</taxon>
        <taxon>Parnassius</taxon>
        <taxon>Parnassius</taxon>
    </lineage>
</organism>
<dbReference type="InterPro" id="IPR008906">
    <property type="entry name" value="HATC_C_dom"/>
</dbReference>
<dbReference type="AlphaFoldDB" id="A0A8S3W8S6"/>
<comment type="caution">
    <text evidence="2">The sequence shown here is derived from an EMBL/GenBank/DDBJ whole genome shotgun (WGS) entry which is preliminary data.</text>
</comment>
<keyword evidence="3" id="KW-1185">Reference proteome</keyword>
<dbReference type="Pfam" id="PF05699">
    <property type="entry name" value="Dimer_Tnp_hAT"/>
    <property type="match status" value="1"/>
</dbReference>
<dbReference type="PANTHER" id="PTHR47611">
    <property type="entry name" value="HAT DIMERISATION DOMAIN, C-TERMINAL"/>
    <property type="match status" value="1"/>
</dbReference>
<protein>
    <submittedName>
        <fullName evidence="2">(apollo) hypothetical protein</fullName>
    </submittedName>
</protein>
<evidence type="ECO:0000313" key="3">
    <source>
        <dbReference type="Proteomes" id="UP000691718"/>
    </source>
</evidence>
<dbReference type="GO" id="GO:0046983">
    <property type="term" value="F:protein dimerization activity"/>
    <property type="evidence" value="ECO:0007669"/>
    <property type="project" value="InterPro"/>
</dbReference>
<dbReference type="OrthoDB" id="2438421at2759"/>
<sequence length="185" mass="21396">MVEQVHLLAAATILDPRFKKNHFTDHVACSRAINRINTSILDITRQQLPQNNSEEVDAIEETGNDMKKGIWDFHKLLVKKQLSLYTAHAQESEGLNEEFKHYLSQAVVHLNYDPILYWQKQKNSICHRVHSIAVKYMSIVGSSVPCEHHFSIAGNIATDEQNRLDPCRLDRLLFLKSLDIKHWEL</sequence>
<feature type="domain" description="HAT C-terminal dimerisation" evidence="1">
    <location>
        <begin position="98"/>
        <end position="177"/>
    </location>
</feature>
<gene>
    <name evidence="2" type="ORF">PAPOLLO_LOCUS3173</name>
</gene>
<accession>A0A8S3W8S6</accession>
<dbReference type="Proteomes" id="UP000691718">
    <property type="component" value="Unassembled WGS sequence"/>
</dbReference>
<proteinExistence type="predicted"/>
<dbReference type="PANTHER" id="PTHR47611:SF3">
    <property type="entry name" value="HAT C-TERMINAL DIMERISATION DOMAIN-CONTAINING PROTEIN"/>
    <property type="match status" value="1"/>
</dbReference>